<dbReference type="CDD" id="cd01392">
    <property type="entry name" value="HTH_LacI"/>
    <property type="match status" value="1"/>
</dbReference>
<dbReference type="Gene3D" id="1.10.260.40">
    <property type="entry name" value="lambda repressor-like DNA-binding domains"/>
    <property type="match status" value="1"/>
</dbReference>
<evidence type="ECO:0000256" key="1">
    <source>
        <dbReference type="ARBA" id="ARBA00023015"/>
    </source>
</evidence>
<dbReference type="Proteomes" id="UP000475214">
    <property type="component" value="Unassembled WGS sequence"/>
</dbReference>
<reference evidence="5 6" key="1">
    <citation type="submission" date="2020-02" db="EMBL/GenBank/DDBJ databases">
        <authorList>
            <person name="Li X.-J."/>
            <person name="Han X.-M."/>
        </authorList>
    </citation>
    <scope>NUCLEOTIDE SEQUENCE [LARGE SCALE GENOMIC DNA]</scope>
    <source>
        <strain evidence="5 6">CCTCC AB 2017055</strain>
    </source>
</reference>
<evidence type="ECO:0000259" key="4">
    <source>
        <dbReference type="PROSITE" id="PS50932"/>
    </source>
</evidence>
<organism evidence="5 6">
    <name type="scientific">Phytoactinopolyspora halotolerans</name>
    <dbReference type="NCBI Taxonomy" id="1981512"/>
    <lineage>
        <taxon>Bacteria</taxon>
        <taxon>Bacillati</taxon>
        <taxon>Actinomycetota</taxon>
        <taxon>Actinomycetes</taxon>
        <taxon>Jiangellales</taxon>
        <taxon>Jiangellaceae</taxon>
        <taxon>Phytoactinopolyspora</taxon>
    </lineage>
</organism>
<evidence type="ECO:0000256" key="2">
    <source>
        <dbReference type="ARBA" id="ARBA00023125"/>
    </source>
</evidence>
<dbReference type="PANTHER" id="PTHR30146">
    <property type="entry name" value="LACI-RELATED TRANSCRIPTIONAL REPRESSOR"/>
    <property type="match status" value="1"/>
</dbReference>
<dbReference type="Gene3D" id="3.40.50.2300">
    <property type="match status" value="2"/>
</dbReference>
<dbReference type="SUPFAM" id="SSF53822">
    <property type="entry name" value="Periplasmic binding protein-like I"/>
    <property type="match status" value="1"/>
</dbReference>
<dbReference type="RefSeq" id="WP_163745182.1">
    <property type="nucleotide sequence ID" value="NZ_JAAGOA010000038.1"/>
</dbReference>
<dbReference type="Pfam" id="PF13377">
    <property type="entry name" value="Peripla_BP_3"/>
    <property type="match status" value="1"/>
</dbReference>
<dbReference type="GO" id="GO:0000976">
    <property type="term" value="F:transcription cis-regulatory region binding"/>
    <property type="evidence" value="ECO:0007669"/>
    <property type="project" value="TreeGrafter"/>
</dbReference>
<dbReference type="PROSITE" id="PS50932">
    <property type="entry name" value="HTH_LACI_2"/>
    <property type="match status" value="1"/>
</dbReference>
<dbReference type="PANTHER" id="PTHR30146:SF153">
    <property type="entry name" value="LACTOSE OPERON REPRESSOR"/>
    <property type="match status" value="1"/>
</dbReference>
<keyword evidence="6" id="KW-1185">Reference proteome</keyword>
<dbReference type="CDD" id="cd06267">
    <property type="entry name" value="PBP1_LacI_sugar_binding-like"/>
    <property type="match status" value="1"/>
</dbReference>
<dbReference type="SMART" id="SM00354">
    <property type="entry name" value="HTH_LACI"/>
    <property type="match status" value="1"/>
</dbReference>
<dbReference type="GO" id="GO:0003700">
    <property type="term" value="F:DNA-binding transcription factor activity"/>
    <property type="evidence" value="ECO:0007669"/>
    <property type="project" value="TreeGrafter"/>
</dbReference>
<gene>
    <name evidence="5" type="ORF">G1H10_31180</name>
</gene>
<protein>
    <submittedName>
        <fullName evidence="5">LacI family transcriptional regulator</fullName>
    </submittedName>
</protein>
<dbReference type="InterPro" id="IPR028082">
    <property type="entry name" value="Peripla_BP_I"/>
</dbReference>
<dbReference type="InterPro" id="IPR000843">
    <property type="entry name" value="HTH_LacI"/>
</dbReference>
<keyword evidence="1" id="KW-0805">Transcription regulation</keyword>
<dbReference type="PROSITE" id="PS00356">
    <property type="entry name" value="HTH_LACI_1"/>
    <property type="match status" value="1"/>
</dbReference>
<dbReference type="InterPro" id="IPR046335">
    <property type="entry name" value="LacI/GalR-like_sensor"/>
</dbReference>
<dbReference type="Pfam" id="PF00356">
    <property type="entry name" value="LacI"/>
    <property type="match status" value="1"/>
</dbReference>
<name>A0A6L9SHB3_9ACTN</name>
<accession>A0A6L9SHB3</accession>
<dbReference type="EMBL" id="JAAGOA010000038">
    <property type="protein sequence ID" value="NEE04636.1"/>
    <property type="molecule type" value="Genomic_DNA"/>
</dbReference>
<evidence type="ECO:0000313" key="6">
    <source>
        <dbReference type="Proteomes" id="UP000475214"/>
    </source>
</evidence>
<keyword evidence="3" id="KW-0804">Transcription</keyword>
<dbReference type="AlphaFoldDB" id="A0A6L9SHB3"/>
<sequence length="337" mass="36291">MPPTLRDVAAAAGVSIRTVSNVVNGYAAVSDELRTRVQTALDELGYRPNLLARSLKQGRSNLIALVLPELDNPYFAELTRAIVEDGTARGFTVMIDQTSGDPERERDLVLRADRSALFDGLIVSPLGLTDEQLREIPASHAVVFLGEDDHPKFDHVRIDNHAAAQAATAHLIAQGCRRICAVGVHPSISRGTTTTRLEGYRAALAAAGIPFDPALVLPTARFTRDEGAAAMHAAWKLSEPPDGLFCFSDLLALGALRAAHDLGVRVPEELAIVGFDDIEDGRYSMPSLSTVSPDKRWIAQTALDKLTERIDSGQTDAATVIAPWDLQVRESSQRSGG</sequence>
<dbReference type="SUPFAM" id="SSF47413">
    <property type="entry name" value="lambda repressor-like DNA-binding domains"/>
    <property type="match status" value="1"/>
</dbReference>
<dbReference type="InterPro" id="IPR010982">
    <property type="entry name" value="Lambda_DNA-bd_dom_sf"/>
</dbReference>
<comment type="caution">
    <text evidence="5">The sequence shown here is derived from an EMBL/GenBank/DDBJ whole genome shotgun (WGS) entry which is preliminary data.</text>
</comment>
<keyword evidence="2" id="KW-0238">DNA-binding</keyword>
<evidence type="ECO:0000313" key="5">
    <source>
        <dbReference type="EMBL" id="NEE04636.1"/>
    </source>
</evidence>
<proteinExistence type="predicted"/>
<evidence type="ECO:0000256" key="3">
    <source>
        <dbReference type="ARBA" id="ARBA00023163"/>
    </source>
</evidence>
<feature type="domain" description="HTH lacI-type" evidence="4">
    <location>
        <begin position="3"/>
        <end position="57"/>
    </location>
</feature>